<dbReference type="AlphaFoldDB" id="B0G2R1"/>
<reference evidence="2 3" key="1">
    <citation type="submission" date="2007-10" db="EMBL/GenBank/DDBJ databases">
        <title>Draft genome sequence of Dorea formicigenerans(ATCC 27755).</title>
        <authorList>
            <person name="Sudarsanam P."/>
            <person name="Ley R."/>
            <person name="Guruge J."/>
            <person name="Turnbaugh P.J."/>
            <person name="Mahowald M."/>
            <person name="Liep D."/>
            <person name="Gordon J."/>
        </authorList>
    </citation>
    <scope>NUCLEOTIDE SEQUENCE [LARGE SCALE GENOMIC DNA]</scope>
    <source>
        <strain evidence="2 3">ATCC 27755</strain>
    </source>
</reference>
<keyword evidence="1" id="KW-1133">Transmembrane helix</keyword>
<sequence>MSNSITNIIYVPFFSKKRTSHYRFSFSVIKDSFLIFLYSFLFDDLL</sequence>
<evidence type="ECO:0000313" key="2">
    <source>
        <dbReference type="EMBL" id="EDR48190.1"/>
    </source>
</evidence>
<evidence type="ECO:0000256" key="1">
    <source>
        <dbReference type="SAM" id="Phobius"/>
    </source>
</evidence>
<evidence type="ECO:0000313" key="3">
    <source>
        <dbReference type="Proteomes" id="UP000005359"/>
    </source>
</evidence>
<feature type="transmembrane region" description="Helical" evidence="1">
    <location>
        <begin position="21"/>
        <end position="41"/>
    </location>
</feature>
<dbReference type="EMBL" id="AAXA02000008">
    <property type="protein sequence ID" value="EDR48190.1"/>
    <property type="molecule type" value="Genomic_DNA"/>
</dbReference>
<keyword evidence="1" id="KW-0472">Membrane</keyword>
<dbReference type="STRING" id="411461.DORFOR_00531"/>
<protein>
    <submittedName>
        <fullName evidence="2">Uncharacterized protein</fullName>
    </submittedName>
</protein>
<accession>B0G2R1</accession>
<gene>
    <name evidence="2" type="ORF">DORFOR_00531</name>
</gene>
<name>B0G2R1_9FIRM</name>
<proteinExistence type="predicted"/>
<keyword evidence="1" id="KW-0812">Transmembrane</keyword>
<dbReference type="PaxDb" id="411461-DORFOR_00531"/>
<comment type="caution">
    <text evidence="2">The sequence shown here is derived from an EMBL/GenBank/DDBJ whole genome shotgun (WGS) entry which is preliminary data.</text>
</comment>
<dbReference type="Proteomes" id="UP000005359">
    <property type="component" value="Unassembled WGS sequence"/>
</dbReference>
<reference evidence="2 3" key="2">
    <citation type="submission" date="2007-10" db="EMBL/GenBank/DDBJ databases">
        <authorList>
            <person name="Fulton L."/>
            <person name="Clifton S."/>
            <person name="Fulton B."/>
            <person name="Xu J."/>
            <person name="Minx P."/>
            <person name="Pepin K.H."/>
            <person name="Johnson M."/>
            <person name="Thiruvilangam P."/>
            <person name="Bhonagiri V."/>
            <person name="Nash W.E."/>
            <person name="Wang C."/>
            <person name="Mardis E.R."/>
            <person name="Wilson R.K."/>
        </authorList>
    </citation>
    <scope>NUCLEOTIDE SEQUENCE [LARGE SCALE GENOMIC DNA]</scope>
    <source>
        <strain evidence="2 3">ATCC 27755</strain>
    </source>
</reference>
<organism evidence="2 3">
    <name type="scientific">Dorea formicigenerans ATCC 27755</name>
    <dbReference type="NCBI Taxonomy" id="411461"/>
    <lineage>
        <taxon>Bacteria</taxon>
        <taxon>Bacillati</taxon>
        <taxon>Bacillota</taxon>
        <taxon>Clostridia</taxon>
        <taxon>Lachnospirales</taxon>
        <taxon>Lachnospiraceae</taxon>
        <taxon>Dorea</taxon>
    </lineage>
</organism>